<reference evidence="1 2" key="1">
    <citation type="submission" date="2017-08" db="EMBL/GenBank/DDBJ databases">
        <title>The complete genome sequence of Nocardiopsis gilva YIM 90087.</title>
        <authorList>
            <person name="Yin M."/>
            <person name="Tang S."/>
        </authorList>
    </citation>
    <scope>NUCLEOTIDE SEQUENCE [LARGE SCALE GENOMIC DNA]</scope>
    <source>
        <strain evidence="1 2">YIM 90087</strain>
    </source>
</reference>
<dbReference type="AlphaFoldDB" id="A0A223S834"/>
<organism evidence="1 2">
    <name type="scientific">Nocardiopsis gilva YIM 90087</name>
    <dbReference type="NCBI Taxonomy" id="1235441"/>
    <lineage>
        <taxon>Bacteria</taxon>
        <taxon>Bacillati</taxon>
        <taxon>Actinomycetota</taxon>
        <taxon>Actinomycetes</taxon>
        <taxon>Streptosporangiales</taxon>
        <taxon>Nocardiopsidaceae</taxon>
        <taxon>Nocardiopsis</taxon>
    </lineage>
</organism>
<evidence type="ECO:0000313" key="1">
    <source>
        <dbReference type="EMBL" id="ASU84278.1"/>
    </source>
</evidence>
<gene>
    <name evidence="1" type="ORF">CDO52_17075</name>
</gene>
<dbReference type="KEGG" id="ngv:CDO52_17075"/>
<proteinExistence type="predicted"/>
<dbReference type="Proteomes" id="UP000215005">
    <property type="component" value="Chromosome"/>
</dbReference>
<accession>A0A223S834</accession>
<dbReference type="EMBL" id="CP022753">
    <property type="protein sequence ID" value="ASU84278.1"/>
    <property type="molecule type" value="Genomic_DNA"/>
</dbReference>
<sequence length="122" mass="13794">MEESFQQGKGLAGVDEHQARTWTSWHRWSMLAVIAYAFVAVCRVWEGRHRPVPEGSIVMSCDANAHLLHALFPSRSSGEYVLAWSVFSRSHQAHALRCHYRRQTAGESRQNESTTGVSGLQR</sequence>
<evidence type="ECO:0000313" key="2">
    <source>
        <dbReference type="Proteomes" id="UP000215005"/>
    </source>
</evidence>
<evidence type="ECO:0008006" key="3">
    <source>
        <dbReference type="Google" id="ProtNLM"/>
    </source>
</evidence>
<protein>
    <recommendedName>
        <fullName evidence="3">Transposase</fullName>
    </recommendedName>
</protein>
<keyword evidence="2" id="KW-1185">Reference proteome</keyword>
<name>A0A223S834_9ACTN</name>